<dbReference type="Gene3D" id="1.20.5.340">
    <property type="match status" value="1"/>
</dbReference>
<feature type="chain" id="PRO_5045154004" evidence="2">
    <location>
        <begin position="29"/>
        <end position="149"/>
    </location>
</feature>
<evidence type="ECO:0000256" key="1">
    <source>
        <dbReference type="SAM" id="Coils"/>
    </source>
</evidence>
<keyword evidence="1" id="KW-0175">Coiled coil</keyword>
<keyword evidence="4" id="KW-1185">Reference proteome</keyword>
<reference evidence="3 4" key="1">
    <citation type="submission" date="2012-01" db="EMBL/GenBank/DDBJ databases">
        <title>The Genome Sequence of Megamonas funiformis YIT 11815.</title>
        <authorList>
            <consortium name="The Broad Institute Genome Sequencing Platform"/>
            <person name="Earl A."/>
            <person name="Ward D."/>
            <person name="Feldgarden M."/>
            <person name="Gevers D."/>
            <person name="Morotomi M."/>
            <person name="Young S.K."/>
            <person name="Zeng Q."/>
            <person name="Gargeya S."/>
            <person name="Fitzgerald M."/>
            <person name="Haas B."/>
            <person name="Abouelleil A."/>
            <person name="Alvarado L."/>
            <person name="Arachchi H.M."/>
            <person name="Berlin A."/>
            <person name="Chapman S.B."/>
            <person name="Gearin G."/>
            <person name="Goldberg J."/>
            <person name="Griggs A."/>
            <person name="Gujja S."/>
            <person name="Hansen M."/>
            <person name="Heiman D."/>
            <person name="Howarth C."/>
            <person name="Larimer J."/>
            <person name="Lui A."/>
            <person name="MacDonald P.J.P."/>
            <person name="McCowen C."/>
            <person name="Montmayeur A."/>
            <person name="Murphy C."/>
            <person name="Neiman D."/>
            <person name="Pearson M."/>
            <person name="Priest M."/>
            <person name="Roberts A."/>
            <person name="Saif S."/>
            <person name="Shea T."/>
            <person name="Sisk P."/>
            <person name="Stolte C."/>
            <person name="Sykes S."/>
            <person name="Wortman J."/>
            <person name="Nusbaum C."/>
            <person name="Birren B."/>
        </authorList>
    </citation>
    <scope>NUCLEOTIDE SEQUENCE [LARGE SCALE GENOMIC DNA]</scope>
    <source>
        <strain evidence="3 4">YIT 11815</strain>
    </source>
</reference>
<comment type="caution">
    <text evidence="3">The sequence shown here is derived from an EMBL/GenBank/DDBJ whole genome shotgun (WGS) entry which is preliminary data.</text>
</comment>
<dbReference type="SUPFAM" id="SSF57997">
    <property type="entry name" value="Tropomyosin"/>
    <property type="match status" value="1"/>
</dbReference>
<evidence type="ECO:0000256" key="2">
    <source>
        <dbReference type="SAM" id="SignalP"/>
    </source>
</evidence>
<name>A0ABN0EKH7_9FIRM</name>
<dbReference type="EMBL" id="ADMB01000024">
    <property type="protein sequence ID" value="EHR38735.1"/>
    <property type="molecule type" value="Genomic_DNA"/>
</dbReference>
<gene>
    <name evidence="3" type="ORF">HMPREF9454_00540</name>
</gene>
<feature type="signal peptide" evidence="2">
    <location>
        <begin position="1"/>
        <end position="28"/>
    </location>
</feature>
<feature type="coiled-coil region" evidence="1">
    <location>
        <begin position="34"/>
        <end position="103"/>
    </location>
</feature>
<evidence type="ECO:0000313" key="4">
    <source>
        <dbReference type="Proteomes" id="UP000005963"/>
    </source>
</evidence>
<evidence type="ECO:0000313" key="3">
    <source>
        <dbReference type="EMBL" id="EHR38735.1"/>
    </source>
</evidence>
<sequence length="149" mass="16796">MCLVRLKNINILLLAVLLLWSCMCAVCGATEKTYTITESQLTQLETNLTELKEQNKTLQEQLQISKEQVQNLKTQSEQLQTQVNDLTSSLTNANQLLTQYENNQQINKEKNYAIGLGIGNNGIAIAGDIKNTWIIADEKTVILGYKFKF</sequence>
<dbReference type="Proteomes" id="UP000005963">
    <property type="component" value="Unassembled WGS sequence"/>
</dbReference>
<accession>A0ABN0EKH7</accession>
<proteinExistence type="predicted"/>
<keyword evidence="2" id="KW-0732">Signal</keyword>
<organism evidence="3 4">
    <name type="scientific">Megamonas funiformis YIT 11815</name>
    <dbReference type="NCBI Taxonomy" id="742816"/>
    <lineage>
        <taxon>Bacteria</taxon>
        <taxon>Bacillati</taxon>
        <taxon>Bacillota</taxon>
        <taxon>Negativicutes</taxon>
        <taxon>Selenomonadales</taxon>
        <taxon>Selenomonadaceae</taxon>
        <taxon>Megamonas</taxon>
    </lineage>
</organism>
<protein>
    <submittedName>
        <fullName evidence="3">Uncharacterized protein</fullName>
    </submittedName>
</protein>